<dbReference type="AlphaFoldDB" id="A0A0C9YTC1"/>
<reference evidence="2" key="2">
    <citation type="submission" date="2015-01" db="EMBL/GenBank/DDBJ databases">
        <title>Evolutionary Origins and Diversification of the Mycorrhizal Mutualists.</title>
        <authorList>
            <consortium name="DOE Joint Genome Institute"/>
            <consortium name="Mycorrhizal Genomics Consortium"/>
            <person name="Kohler A."/>
            <person name="Kuo A."/>
            <person name="Nagy L.G."/>
            <person name="Floudas D."/>
            <person name="Copeland A."/>
            <person name="Barry K.W."/>
            <person name="Cichocki N."/>
            <person name="Veneault-Fourrey C."/>
            <person name="LaButti K."/>
            <person name="Lindquist E.A."/>
            <person name="Lipzen A."/>
            <person name="Lundell T."/>
            <person name="Morin E."/>
            <person name="Murat C."/>
            <person name="Riley R."/>
            <person name="Ohm R."/>
            <person name="Sun H."/>
            <person name="Tunlid A."/>
            <person name="Henrissat B."/>
            <person name="Grigoriev I.V."/>
            <person name="Hibbett D.S."/>
            <person name="Martin F."/>
        </authorList>
    </citation>
    <scope>NUCLEOTIDE SEQUENCE [LARGE SCALE GENOMIC DNA]</scope>
    <source>
        <strain evidence="2">441</strain>
    </source>
</reference>
<accession>A0A0C9YTC1</accession>
<gene>
    <name evidence="1" type="ORF">PISMIDRAFT_531153</name>
</gene>
<reference evidence="1 2" key="1">
    <citation type="submission" date="2014-04" db="EMBL/GenBank/DDBJ databases">
        <authorList>
            <consortium name="DOE Joint Genome Institute"/>
            <person name="Kuo A."/>
            <person name="Kohler A."/>
            <person name="Costa M.D."/>
            <person name="Nagy L.G."/>
            <person name="Floudas D."/>
            <person name="Copeland A."/>
            <person name="Barry K.W."/>
            <person name="Cichocki N."/>
            <person name="Veneault-Fourrey C."/>
            <person name="LaButti K."/>
            <person name="Lindquist E.A."/>
            <person name="Lipzen A."/>
            <person name="Lundell T."/>
            <person name="Morin E."/>
            <person name="Murat C."/>
            <person name="Sun H."/>
            <person name="Tunlid A."/>
            <person name="Henrissat B."/>
            <person name="Grigoriev I.V."/>
            <person name="Hibbett D.S."/>
            <person name="Martin F."/>
            <person name="Nordberg H.P."/>
            <person name="Cantor M.N."/>
            <person name="Hua S.X."/>
        </authorList>
    </citation>
    <scope>NUCLEOTIDE SEQUENCE [LARGE SCALE GENOMIC DNA]</scope>
    <source>
        <strain evidence="1 2">441</strain>
    </source>
</reference>
<name>A0A0C9YTC1_9AGAM</name>
<protein>
    <submittedName>
        <fullName evidence="1">Uncharacterized protein</fullName>
    </submittedName>
</protein>
<organism evidence="1 2">
    <name type="scientific">Pisolithus microcarpus 441</name>
    <dbReference type="NCBI Taxonomy" id="765257"/>
    <lineage>
        <taxon>Eukaryota</taxon>
        <taxon>Fungi</taxon>
        <taxon>Dikarya</taxon>
        <taxon>Basidiomycota</taxon>
        <taxon>Agaricomycotina</taxon>
        <taxon>Agaricomycetes</taxon>
        <taxon>Agaricomycetidae</taxon>
        <taxon>Boletales</taxon>
        <taxon>Sclerodermatineae</taxon>
        <taxon>Pisolithaceae</taxon>
        <taxon>Pisolithus</taxon>
    </lineage>
</organism>
<dbReference type="Proteomes" id="UP000054018">
    <property type="component" value="Unassembled WGS sequence"/>
</dbReference>
<proteinExistence type="predicted"/>
<sequence>MFCNVVALACSHTNRLECVSYYRRPRRRLVQAFSHPSYTRPQMSLCICMEQTCGGGEGTAQTPWNCKQSS</sequence>
<dbReference type="HOGENOM" id="CLU_2758781_0_0_1"/>
<keyword evidence="2" id="KW-1185">Reference proteome</keyword>
<dbReference type="EMBL" id="KN834291">
    <property type="protein sequence ID" value="KIK11143.1"/>
    <property type="molecule type" value="Genomic_DNA"/>
</dbReference>
<evidence type="ECO:0000313" key="2">
    <source>
        <dbReference type="Proteomes" id="UP000054018"/>
    </source>
</evidence>
<evidence type="ECO:0000313" key="1">
    <source>
        <dbReference type="EMBL" id="KIK11143.1"/>
    </source>
</evidence>